<keyword evidence="2" id="KW-0732">Signal</keyword>
<feature type="signal peptide" evidence="2">
    <location>
        <begin position="1"/>
        <end position="21"/>
    </location>
</feature>
<proteinExistence type="predicted"/>
<dbReference type="InterPro" id="IPR022236">
    <property type="entry name" value="DUF3761"/>
</dbReference>
<evidence type="ECO:0000313" key="4">
    <source>
        <dbReference type="Proteomes" id="UP000031838"/>
    </source>
</evidence>
<organism evidence="3 4">
    <name type="scientific">Burkholderia plantarii</name>
    <dbReference type="NCBI Taxonomy" id="41899"/>
    <lineage>
        <taxon>Bacteria</taxon>
        <taxon>Pseudomonadati</taxon>
        <taxon>Pseudomonadota</taxon>
        <taxon>Betaproteobacteria</taxon>
        <taxon>Burkholderiales</taxon>
        <taxon>Burkholderiaceae</taxon>
        <taxon>Burkholderia</taxon>
    </lineage>
</organism>
<name>A0A0B6RUV7_BURPL</name>
<dbReference type="KEGG" id="bgp:BGL_1c27040"/>
<feature type="compositionally biased region" description="Basic and acidic residues" evidence="1">
    <location>
        <begin position="32"/>
        <end position="57"/>
    </location>
</feature>
<dbReference type="KEGG" id="bpla:bpln_1g26370"/>
<dbReference type="AlphaFoldDB" id="A0A0B6RUV7"/>
<evidence type="ECO:0000256" key="1">
    <source>
        <dbReference type="SAM" id="MobiDB-lite"/>
    </source>
</evidence>
<sequence>MRVMLAAAFAACLLAASSAEAYQPAPPDEAQLQEHGHYRNRDGDEVHSPAHTKDGRVPDGASAKCRDGSYSFSRHRSGTCSHHGGVAEWE</sequence>
<dbReference type="HOGENOM" id="CLU_151150_1_0_4"/>
<evidence type="ECO:0000256" key="2">
    <source>
        <dbReference type="SAM" id="SignalP"/>
    </source>
</evidence>
<protein>
    <recommendedName>
        <fullName evidence="5">DUF3761 domain-containing protein</fullName>
    </recommendedName>
</protein>
<feature type="chain" id="PRO_5002110237" description="DUF3761 domain-containing protein" evidence="2">
    <location>
        <begin position="22"/>
        <end position="90"/>
    </location>
</feature>
<dbReference type="EMBL" id="CP002580">
    <property type="protein sequence ID" value="AJK47188.1"/>
    <property type="molecule type" value="Genomic_DNA"/>
</dbReference>
<evidence type="ECO:0008006" key="5">
    <source>
        <dbReference type="Google" id="ProtNLM"/>
    </source>
</evidence>
<keyword evidence="4" id="KW-1185">Reference proteome</keyword>
<reference evidence="4" key="1">
    <citation type="submission" date="2011-03" db="EMBL/GenBank/DDBJ databases">
        <authorList>
            <person name="Voget S."/>
            <person name="Streit W.R."/>
            <person name="Jaeger K.E."/>
            <person name="Daniel R."/>
        </authorList>
    </citation>
    <scope>NUCLEOTIDE SEQUENCE [LARGE SCALE GENOMIC DNA]</scope>
    <source>
        <strain evidence="4">PG1</strain>
    </source>
</reference>
<gene>
    <name evidence="3" type="ORF">BGL_1c27040</name>
</gene>
<dbReference type="RefSeq" id="WP_042625544.1">
    <property type="nucleotide sequence ID" value="NZ_BSTO01000034.1"/>
</dbReference>
<dbReference type="Pfam" id="PF12587">
    <property type="entry name" value="DUF3761"/>
    <property type="match status" value="1"/>
</dbReference>
<feature type="region of interest" description="Disordered" evidence="1">
    <location>
        <begin position="20"/>
        <end position="90"/>
    </location>
</feature>
<reference evidence="3 4" key="2">
    <citation type="journal article" date="2016" name="Appl. Microbiol. Biotechnol.">
        <title>Mutations improving production and secretion of extracellular lipase by Burkholderia glumae PG1.</title>
        <authorList>
            <person name="Knapp A."/>
            <person name="Voget S."/>
            <person name="Gao R."/>
            <person name="Zaburannyi N."/>
            <person name="Krysciak D."/>
            <person name="Breuer M."/>
            <person name="Hauer B."/>
            <person name="Streit W.R."/>
            <person name="Muller R."/>
            <person name="Daniel R."/>
            <person name="Jaeger K.E."/>
        </authorList>
    </citation>
    <scope>NUCLEOTIDE SEQUENCE [LARGE SCALE GENOMIC DNA]</scope>
    <source>
        <strain evidence="3 4">PG1</strain>
    </source>
</reference>
<evidence type="ECO:0000313" key="3">
    <source>
        <dbReference type="EMBL" id="AJK47188.1"/>
    </source>
</evidence>
<dbReference type="Proteomes" id="UP000031838">
    <property type="component" value="Chromosome 1"/>
</dbReference>
<accession>A0A0B6RUV7</accession>